<evidence type="ECO:0000313" key="1">
    <source>
        <dbReference type="EMBL" id="MDM8195315.1"/>
    </source>
</evidence>
<dbReference type="RefSeq" id="WP_289527294.1">
    <property type="nucleotide sequence ID" value="NZ_JAUDCK010000007.1"/>
</dbReference>
<accession>A0ABT7UIH3</accession>
<organism evidence="1 2">
    <name type="scientific">Massilimicrobiota timonensis</name>
    <dbReference type="NCBI Taxonomy" id="1776392"/>
    <lineage>
        <taxon>Bacteria</taxon>
        <taxon>Bacillati</taxon>
        <taxon>Bacillota</taxon>
        <taxon>Erysipelotrichia</taxon>
        <taxon>Erysipelotrichales</taxon>
        <taxon>Erysipelotrichaceae</taxon>
        <taxon>Massilimicrobiota</taxon>
    </lineage>
</organism>
<comment type="caution">
    <text evidence="1">The sequence shown here is derived from an EMBL/GenBank/DDBJ whole genome shotgun (WGS) entry which is preliminary data.</text>
</comment>
<proteinExistence type="predicted"/>
<dbReference type="InterPro" id="IPR036390">
    <property type="entry name" value="WH_DNA-bd_sf"/>
</dbReference>
<dbReference type="Proteomes" id="UP001529275">
    <property type="component" value="Unassembled WGS sequence"/>
</dbReference>
<protein>
    <recommendedName>
        <fullName evidence="3">PadR family transcriptional regulator</fullName>
    </recommendedName>
</protein>
<gene>
    <name evidence="1" type="ORF">QUV98_03155</name>
</gene>
<evidence type="ECO:0008006" key="3">
    <source>
        <dbReference type="Google" id="ProtNLM"/>
    </source>
</evidence>
<reference evidence="2" key="1">
    <citation type="submission" date="2023-06" db="EMBL/GenBank/DDBJ databases">
        <title>Identification and characterization of horizontal gene transfer across gut microbiota members of farm animals based on homology search.</title>
        <authorList>
            <person name="Zeman M."/>
            <person name="Kubasova T."/>
            <person name="Jahodarova E."/>
            <person name="Nykrynova M."/>
            <person name="Rychlik I."/>
        </authorList>
    </citation>
    <scope>NUCLEOTIDE SEQUENCE [LARGE SCALE GENOMIC DNA]</scope>
    <source>
        <strain evidence="2">ET341</strain>
    </source>
</reference>
<sequence>MQLSQFPQFEIMILHLLKQQDFSGEHIYQILNKHFQIIEGDILISLFFLQDTHLISSYSLENIVFYHIEDPGLVRYTTLKREYQNIHQSMEALLENEKTKIQ</sequence>
<name>A0ABT7UIH3_9FIRM</name>
<dbReference type="InterPro" id="IPR036388">
    <property type="entry name" value="WH-like_DNA-bd_sf"/>
</dbReference>
<evidence type="ECO:0000313" key="2">
    <source>
        <dbReference type="Proteomes" id="UP001529275"/>
    </source>
</evidence>
<keyword evidence="2" id="KW-1185">Reference proteome</keyword>
<dbReference type="Gene3D" id="1.10.10.10">
    <property type="entry name" value="Winged helix-like DNA-binding domain superfamily/Winged helix DNA-binding domain"/>
    <property type="match status" value="1"/>
</dbReference>
<dbReference type="SUPFAM" id="SSF46785">
    <property type="entry name" value="Winged helix' DNA-binding domain"/>
    <property type="match status" value="1"/>
</dbReference>
<dbReference type="EMBL" id="JAUDCK010000007">
    <property type="protein sequence ID" value="MDM8195315.1"/>
    <property type="molecule type" value="Genomic_DNA"/>
</dbReference>